<dbReference type="InterPro" id="IPR050155">
    <property type="entry name" value="HAD-like_hydrolase_sf"/>
</dbReference>
<dbReference type="SUPFAM" id="SSF56784">
    <property type="entry name" value="HAD-like"/>
    <property type="match status" value="1"/>
</dbReference>
<dbReference type="InterPro" id="IPR036412">
    <property type="entry name" value="HAD-like_sf"/>
</dbReference>
<gene>
    <name evidence="1" type="ordered locus">Cyan7425_3995</name>
</gene>
<name>B8HVJ7_CYAP4</name>
<reference evidence="1" key="1">
    <citation type="submission" date="2009-01" db="EMBL/GenBank/DDBJ databases">
        <title>Complete sequence of chromosome Cyanothece sp. PCC 7425.</title>
        <authorList>
            <consortium name="US DOE Joint Genome Institute"/>
            <person name="Lucas S."/>
            <person name="Copeland A."/>
            <person name="Lapidus A."/>
            <person name="Glavina del Rio T."/>
            <person name="Dalin E."/>
            <person name="Tice H."/>
            <person name="Bruce D."/>
            <person name="Goodwin L."/>
            <person name="Pitluck S."/>
            <person name="Sims D."/>
            <person name="Meineke L."/>
            <person name="Brettin T."/>
            <person name="Detter J.C."/>
            <person name="Han C."/>
            <person name="Larimer F."/>
            <person name="Land M."/>
            <person name="Hauser L."/>
            <person name="Kyrpides N."/>
            <person name="Ovchinnikova G."/>
            <person name="Liberton M."/>
            <person name="Stoeckel J."/>
            <person name="Banerjee A."/>
            <person name="Singh A."/>
            <person name="Page L."/>
            <person name="Sato H."/>
            <person name="Zhao L."/>
            <person name="Sherman L."/>
            <person name="Pakrasi H."/>
            <person name="Richardson P."/>
        </authorList>
    </citation>
    <scope>NUCLEOTIDE SEQUENCE</scope>
    <source>
        <strain evidence="1">PCC 7425</strain>
    </source>
</reference>
<dbReference type="HOGENOM" id="CLU_072689_1_0_3"/>
<organism evidence="1">
    <name type="scientific">Cyanothece sp. (strain PCC 7425 / ATCC 29141)</name>
    <dbReference type="NCBI Taxonomy" id="395961"/>
    <lineage>
        <taxon>Bacteria</taxon>
        <taxon>Bacillati</taxon>
        <taxon>Cyanobacteriota</taxon>
        <taxon>Cyanophyceae</taxon>
        <taxon>Gomontiellales</taxon>
        <taxon>Cyanothecaceae</taxon>
        <taxon>Cyanothece</taxon>
    </lineage>
</organism>
<dbReference type="Pfam" id="PF00702">
    <property type="entry name" value="Hydrolase"/>
    <property type="match status" value="1"/>
</dbReference>
<dbReference type="PANTHER" id="PTHR43434">
    <property type="entry name" value="PHOSPHOGLYCOLATE PHOSPHATASE"/>
    <property type="match status" value="1"/>
</dbReference>
<dbReference type="KEGG" id="cyn:Cyan7425_3995"/>
<dbReference type="eggNOG" id="COG0546">
    <property type="taxonomic scope" value="Bacteria"/>
</dbReference>
<evidence type="ECO:0000313" key="1">
    <source>
        <dbReference type="EMBL" id="ACL46309.1"/>
    </source>
</evidence>
<dbReference type="OrthoDB" id="368044at2"/>
<dbReference type="PANTHER" id="PTHR43434:SF21">
    <property type="entry name" value="SLL0295 PROTEIN"/>
    <property type="match status" value="1"/>
</dbReference>
<dbReference type="EMBL" id="CP001344">
    <property type="protein sequence ID" value="ACL46309.1"/>
    <property type="molecule type" value="Genomic_DNA"/>
</dbReference>
<protein>
    <recommendedName>
        <fullName evidence="2">Haloacid dehalogenase domain protein hydrolase</fullName>
    </recommendedName>
</protein>
<dbReference type="GO" id="GO:0008967">
    <property type="term" value="F:phosphoglycolate phosphatase activity"/>
    <property type="evidence" value="ECO:0007669"/>
    <property type="project" value="TreeGrafter"/>
</dbReference>
<dbReference type="GO" id="GO:0005829">
    <property type="term" value="C:cytosol"/>
    <property type="evidence" value="ECO:0007669"/>
    <property type="project" value="TreeGrafter"/>
</dbReference>
<dbReference type="AlphaFoldDB" id="B8HVJ7"/>
<dbReference type="STRING" id="395961.Cyan7425_3995"/>
<accession>B8HVJ7</accession>
<dbReference type="Gene3D" id="3.40.50.1000">
    <property type="entry name" value="HAD superfamily/HAD-like"/>
    <property type="match status" value="1"/>
</dbReference>
<dbReference type="GO" id="GO:0006281">
    <property type="term" value="P:DNA repair"/>
    <property type="evidence" value="ECO:0007669"/>
    <property type="project" value="TreeGrafter"/>
</dbReference>
<proteinExistence type="predicted"/>
<sequence>MLSNPPKTLLPKTLALDFDGVLCDGLREYFLTSWRAYRQFWSTSSPLPPSELAETFYRLRPVITTGWEMPVLLRAMLKGFSEADMLERWSVIRDRIMAEEDLQAKNLGMLVDGLRDQWIAEDLPGWLGLHRFYPGVTERLQQLLDQGFAVVIITTKETRFVQQLLQREGIQITTDRIFGKDRHLPKVETLRGLQKDAAGPIWFVEDLLPTLETVKQQPDLPQVELFLADWGYNTPRDRRLASSDDRIHLLSLAQFCGGFPDWLLAGAAR</sequence>
<dbReference type="InterPro" id="IPR023214">
    <property type="entry name" value="HAD_sf"/>
</dbReference>
<evidence type="ECO:0008006" key="2">
    <source>
        <dbReference type="Google" id="ProtNLM"/>
    </source>
</evidence>